<gene>
    <name evidence="5" type="ORF">THITH_05470</name>
</gene>
<dbReference type="InterPro" id="IPR001633">
    <property type="entry name" value="EAL_dom"/>
</dbReference>
<dbReference type="RefSeq" id="WP_006748745.1">
    <property type="nucleotide sequence ID" value="NZ_CP007029.1"/>
</dbReference>
<feature type="domain" description="HAMP" evidence="3">
    <location>
        <begin position="170"/>
        <end position="221"/>
    </location>
</feature>
<keyword evidence="6" id="KW-1185">Reference proteome</keyword>
<dbReference type="InterPro" id="IPR035919">
    <property type="entry name" value="EAL_sf"/>
</dbReference>
<protein>
    <submittedName>
        <fullName evidence="5">Cyclic diguanylate phosphodiesterase</fullName>
    </submittedName>
</protein>
<dbReference type="InterPro" id="IPR029787">
    <property type="entry name" value="Nucleotide_cyclase"/>
</dbReference>
<dbReference type="CDD" id="cd01948">
    <property type="entry name" value="EAL"/>
    <property type="match status" value="1"/>
</dbReference>
<dbReference type="InterPro" id="IPR000160">
    <property type="entry name" value="GGDEF_dom"/>
</dbReference>
<dbReference type="InterPro" id="IPR032244">
    <property type="entry name" value="LapD_MoxY_N"/>
</dbReference>
<dbReference type="PANTHER" id="PTHR33121:SF23">
    <property type="entry name" value="CYCLIC DI-GMP PHOSPHODIESTERASE PDEB"/>
    <property type="match status" value="1"/>
</dbReference>
<dbReference type="Pfam" id="PF00990">
    <property type="entry name" value="GGDEF"/>
    <property type="match status" value="1"/>
</dbReference>
<evidence type="ECO:0000256" key="1">
    <source>
        <dbReference type="SAM" id="Phobius"/>
    </source>
</evidence>
<dbReference type="InterPro" id="IPR050706">
    <property type="entry name" value="Cyclic-di-GMP_PDE-like"/>
</dbReference>
<dbReference type="InterPro" id="IPR043128">
    <property type="entry name" value="Rev_trsase/Diguanyl_cyclase"/>
</dbReference>
<feature type="domain" description="EAL" evidence="2">
    <location>
        <begin position="406"/>
        <end position="639"/>
    </location>
</feature>
<evidence type="ECO:0000259" key="4">
    <source>
        <dbReference type="PROSITE" id="PS50887"/>
    </source>
</evidence>
<accession>W0DLP4</accession>
<keyword evidence="1" id="KW-0472">Membrane</keyword>
<dbReference type="GO" id="GO:0071111">
    <property type="term" value="F:cyclic-guanylate-specific phosphodiesterase activity"/>
    <property type="evidence" value="ECO:0007669"/>
    <property type="project" value="InterPro"/>
</dbReference>
<keyword evidence="1" id="KW-1133">Transmembrane helix</keyword>
<feature type="domain" description="GGDEF" evidence="4">
    <location>
        <begin position="263"/>
        <end position="394"/>
    </location>
</feature>
<dbReference type="KEGG" id="tti:THITH_05470"/>
<evidence type="ECO:0000313" key="5">
    <source>
        <dbReference type="EMBL" id="AHE97800.1"/>
    </source>
</evidence>
<dbReference type="SMART" id="SM00052">
    <property type="entry name" value="EAL"/>
    <property type="match status" value="1"/>
</dbReference>
<evidence type="ECO:0000313" key="6">
    <source>
        <dbReference type="Proteomes" id="UP000005289"/>
    </source>
</evidence>
<dbReference type="SMART" id="SM00267">
    <property type="entry name" value="GGDEF"/>
    <property type="match status" value="1"/>
</dbReference>
<dbReference type="PANTHER" id="PTHR33121">
    <property type="entry name" value="CYCLIC DI-GMP PHOSPHODIESTERASE PDEF"/>
    <property type="match status" value="1"/>
</dbReference>
<dbReference type="Gene3D" id="3.30.70.270">
    <property type="match status" value="1"/>
</dbReference>
<dbReference type="Gene3D" id="3.20.20.450">
    <property type="entry name" value="EAL domain"/>
    <property type="match status" value="1"/>
</dbReference>
<keyword evidence="1" id="KW-0812">Transmembrane</keyword>
<dbReference type="HOGENOM" id="CLU_000445_109_2_6"/>
<organism evidence="5 6">
    <name type="scientific">Thioalkalivibrio paradoxus ARh 1</name>
    <dbReference type="NCBI Taxonomy" id="713585"/>
    <lineage>
        <taxon>Bacteria</taxon>
        <taxon>Pseudomonadati</taxon>
        <taxon>Pseudomonadota</taxon>
        <taxon>Gammaproteobacteria</taxon>
        <taxon>Chromatiales</taxon>
        <taxon>Ectothiorhodospiraceae</taxon>
        <taxon>Thioalkalivibrio</taxon>
    </lineage>
</organism>
<evidence type="ECO:0000259" key="3">
    <source>
        <dbReference type="PROSITE" id="PS50885"/>
    </source>
</evidence>
<dbReference type="SUPFAM" id="SSF141868">
    <property type="entry name" value="EAL domain-like"/>
    <property type="match status" value="1"/>
</dbReference>
<proteinExistence type="predicted"/>
<dbReference type="InterPro" id="IPR003660">
    <property type="entry name" value="HAMP_dom"/>
</dbReference>
<dbReference type="PROSITE" id="PS50887">
    <property type="entry name" value="GGDEF"/>
    <property type="match status" value="1"/>
</dbReference>
<dbReference type="GO" id="GO:0007165">
    <property type="term" value="P:signal transduction"/>
    <property type="evidence" value="ECO:0007669"/>
    <property type="project" value="InterPro"/>
</dbReference>
<name>W0DLP4_9GAMM</name>
<dbReference type="SUPFAM" id="SSF55073">
    <property type="entry name" value="Nucleotide cyclase"/>
    <property type="match status" value="1"/>
</dbReference>
<dbReference type="GO" id="GO:0016020">
    <property type="term" value="C:membrane"/>
    <property type="evidence" value="ECO:0007669"/>
    <property type="project" value="InterPro"/>
</dbReference>
<dbReference type="InterPro" id="IPR042461">
    <property type="entry name" value="LapD_MoxY_peri_C"/>
</dbReference>
<dbReference type="Proteomes" id="UP000005289">
    <property type="component" value="Chromosome"/>
</dbReference>
<evidence type="ECO:0000259" key="2">
    <source>
        <dbReference type="PROSITE" id="PS50883"/>
    </source>
</evidence>
<dbReference type="EMBL" id="CP007029">
    <property type="protein sequence ID" value="AHE97800.1"/>
    <property type="molecule type" value="Genomic_DNA"/>
</dbReference>
<sequence length="639" mass="69818">MSLKTQLWIAVAILMLLSLLVSIGVSTVSARNYLAQQLHLKNVDNAASLALSLTQLPKDDAIVELALAAQFDTGHYRLIRLTNPRGEVMQERTNFVDPEGVPGWFVRLMAFDIEPGVAHITDGWSQFGALTVESQTSYAYESLWEGTRQLALIFAGGVILIGLLGTLLLRRTVRPLDAVVQQAEAIGNRRFITVAEPATREFRRVVVAMNALSGRVRTMLEQEARRLEQFQRDAHVDKISGLLNRDPFLRMLDTTLQADDENAAGLLVLVRINGLADLNVAYGRKAIDGLLADMGAALNAIVGDQSGWGASRLNGSDFALLAPRAMEPQRVASEAQQALRGVLEQHSMDAGITLPCAATIFTHGATVSSLLTRLDAALQAADRQGGSTIRIAHADDADATPVHEQMERWRDILAQAFAEGSFSLATFPVVDLQGRLIHLEAPVRLRWEGETLAAGHFLPWIHRLEMSSELDRQVVDLALGLIGAQGRPVGINLSVDALLDPNFPSWLGRRCAAAPDAARQLWLELPEAMAFRHLDRFAHLCSEAKAFECRIGIEHFGHQVSEIGRLHDIGLDYLKADASFVRSVEKNPANQTLLRTLCTIGHSIGVIVIAEGVRTDEERQALETLGLDGVTGPGVVDYR</sequence>
<dbReference type="AlphaFoldDB" id="W0DLP4"/>
<dbReference type="Pfam" id="PF16448">
    <property type="entry name" value="LapD_MoxY_N"/>
    <property type="match status" value="1"/>
</dbReference>
<dbReference type="Gene3D" id="3.30.110.200">
    <property type="match status" value="1"/>
</dbReference>
<dbReference type="STRING" id="713585.THITH_05470"/>
<dbReference type="Pfam" id="PF00563">
    <property type="entry name" value="EAL"/>
    <property type="match status" value="1"/>
</dbReference>
<feature type="transmembrane region" description="Helical" evidence="1">
    <location>
        <begin position="150"/>
        <end position="169"/>
    </location>
</feature>
<dbReference type="Gene3D" id="6.20.270.20">
    <property type="entry name" value="LapD/MoxY periplasmic domain"/>
    <property type="match status" value="1"/>
</dbReference>
<dbReference type="PROSITE" id="PS50883">
    <property type="entry name" value="EAL"/>
    <property type="match status" value="1"/>
</dbReference>
<reference evidence="5 6" key="1">
    <citation type="submission" date="2013-12" db="EMBL/GenBank/DDBJ databases">
        <authorList>
            <consortium name="DOE Joint Genome Institute"/>
            <person name="Muyzer G."/>
            <person name="Huntemann M."/>
            <person name="Han J."/>
            <person name="Chen A."/>
            <person name="Kyrpides N."/>
            <person name="Mavromatis K."/>
            <person name="Markowitz V."/>
            <person name="Palaniappan K."/>
            <person name="Ivanova N."/>
            <person name="Schaumberg A."/>
            <person name="Pati A."/>
            <person name="Liolios K."/>
            <person name="Nordberg H.P."/>
            <person name="Cantor M.N."/>
            <person name="Hua S.X."/>
            <person name="Woyke T."/>
        </authorList>
    </citation>
    <scope>NUCLEOTIDE SEQUENCE [LARGE SCALE GENOMIC DNA]</scope>
    <source>
        <strain evidence="5 6">ARh 1</strain>
    </source>
</reference>
<dbReference type="PROSITE" id="PS50885">
    <property type="entry name" value="HAMP"/>
    <property type="match status" value="1"/>
</dbReference>